<dbReference type="PANTHER" id="PTHR38107:SF3">
    <property type="entry name" value="LYSOZYME RRRD-RELATED"/>
    <property type="match status" value="1"/>
</dbReference>
<dbReference type="Proteomes" id="UP000800035">
    <property type="component" value="Unassembled WGS sequence"/>
</dbReference>
<keyword evidence="2" id="KW-0929">Antimicrobial</keyword>
<dbReference type="OrthoDB" id="5358886at2759"/>
<dbReference type="InterPro" id="IPR051018">
    <property type="entry name" value="Bacteriophage_GH24"/>
</dbReference>
<dbReference type="SUPFAM" id="SSF53955">
    <property type="entry name" value="Lysozyme-like"/>
    <property type="match status" value="1"/>
</dbReference>
<protein>
    <submittedName>
        <fullName evidence="9">Lysozyme</fullName>
    </submittedName>
</protein>
<evidence type="ECO:0000256" key="1">
    <source>
        <dbReference type="ARBA" id="ARBA00000632"/>
    </source>
</evidence>
<dbReference type="EMBL" id="ML977071">
    <property type="protein sequence ID" value="KAF1948181.1"/>
    <property type="molecule type" value="Genomic_DNA"/>
</dbReference>
<gene>
    <name evidence="9" type="ORF">CC80DRAFT_329751</name>
</gene>
<dbReference type="InterPro" id="IPR023347">
    <property type="entry name" value="Lysozyme_dom_sf"/>
</dbReference>
<dbReference type="GO" id="GO:0016998">
    <property type="term" value="P:cell wall macromolecule catabolic process"/>
    <property type="evidence" value="ECO:0007669"/>
    <property type="project" value="InterPro"/>
</dbReference>
<name>A0A6A5T6H4_9PLEO</name>
<proteinExistence type="inferred from homology"/>
<dbReference type="GO" id="GO:0042742">
    <property type="term" value="P:defense response to bacterium"/>
    <property type="evidence" value="ECO:0007669"/>
    <property type="project" value="UniProtKB-KW"/>
</dbReference>
<keyword evidence="3" id="KW-0081">Bacteriolytic enzyme</keyword>
<keyword evidence="5" id="KW-1035">Host cytoplasm</keyword>
<keyword evidence="7" id="KW-0175">Coiled coil</keyword>
<dbReference type="Pfam" id="PF00959">
    <property type="entry name" value="Phage_lysozyme"/>
    <property type="match status" value="1"/>
</dbReference>
<dbReference type="CDD" id="cd00737">
    <property type="entry name" value="lyz_endolysin_autolysin"/>
    <property type="match status" value="1"/>
</dbReference>
<evidence type="ECO:0000256" key="5">
    <source>
        <dbReference type="ARBA" id="ARBA00023200"/>
    </source>
</evidence>
<feature type="signal peptide" evidence="8">
    <location>
        <begin position="1"/>
        <end position="18"/>
    </location>
</feature>
<dbReference type="Gene3D" id="1.10.530.40">
    <property type="match status" value="1"/>
</dbReference>
<evidence type="ECO:0000256" key="6">
    <source>
        <dbReference type="ARBA" id="ARBA00023295"/>
    </source>
</evidence>
<feature type="coiled-coil region" evidence="7">
    <location>
        <begin position="131"/>
        <end position="158"/>
    </location>
</feature>
<dbReference type="InterPro" id="IPR002196">
    <property type="entry name" value="Glyco_hydro_24"/>
</dbReference>
<evidence type="ECO:0000256" key="3">
    <source>
        <dbReference type="ARBA" id="ARBA00022638"/>
    </source>
</evidence>
<feature type="chain" id="PRO_5025351883" evidence="8">
    <location>
        <begin position="19"/>
        <end position="190"/>
    </location>
</feature>
<dbReference type="InterPro" id="IPR033907">
    <property type="entry name" value="Endolysin_autolysin"/>
</dbReference>
<organism evidence="9 10">
    <name type="scientific">Byssothecium circinans</name>
    <dbReference type="NCBI Taxonomy" id="147558"/>
    <lineage>
        <taxon>Eukaryota</taxon>
        <taxon>Fungi</taxon>
        <taxon>Dikarya</taxon>
        <taxon>Ascomycota</taxon>
        <taxon>Pezizomycotina</taxon>
        <taxon>Dothideomycetes</taxon>
        <taxon>Pleosporomycetidae</taxon>
        <taxon>Pleosporales</taxon>
        <taxon>Massarineae</taxon>
        <taxon>Massarinaceae</taxon>
        <taxon>Byssothecium</taxon>
    </lineage>
</organism>
<reference evidence="9" key="1">
    <citation type="journal article" date="2020" name="Stud. Mycol.">
        <title>101 Dothideomycetes genomes: a test case for predicting lifestyles and emergence of pathogens.</title>
        <authorList>
            <person name="Haridas S."/>
            <person name="Albert R."/>
            <person name="Binder M."/>
            <person name="Bloem J."/>
            <person name="Labutti K."/>
            <person name="Salamov A."/>
            <person name="Andreopoulos B."/>
            <person name="Baker S."/>
            <person name="Barry K."/>
            <person name="Bills G."/>
            <person name="Bluhm B."/>
            <person name="Cannon C."/>
            <person name="Castanera R."/>
            <person name="Culley D."/>
            <person name="Daum C."/>
            <person name="Ezra D."/>
            <person name="Gonzalez J."/>
            <person name="Henrissat B."/>
            <person name="Kuo A."/>
            <person name="Liang C."/>
            <person name="Lipzen A."/>
            <person name="Lutzoni F."/>
            <person name="Magnuson J."/>
            <person name="Mondo S."/>
            <person name="Nolan M."/>
            <person name="Ohm R."/>
            <person name="Pangilinan J."/>
            <person name="Park H.-J."/>
            <person name="Ramirez L."/>
            <person name="Alfaro M."/>
            <person name="Sun H."/>
            <person name="Tritt A."/>
            <person name="Yoshinaga Y."/>
            <person name="Zwiers L.-H."/>
            <person name="Turgeon B."/>
            <person name="Goodwin S."/>
            <person name="Spatafora J."/>
            <person name="Crous P."/>
            <person name="Grigoriev I."/>
        </authorList>
    </citation>
    <scope>NUCLEOTIDE SEQUENCE</scope>
    <source>
        <strain evidence="9">CBS 675.92</strain>
    </source>
</reference>
<evidence type="ECO:0000313" key="10">
    <source>
        <dbReference type="Proteomes" id="UP000800035"/>
    </source>
</evidence>
<dbReference type="InterPro" id="IPR034690">
    <property type="entry name" value="Endolysin_T4_type"/>
</dbReference>
<evidence type="ECO:0000313" key="9">
    <source>
        <dbReference type="EMBL" id="KAF1948181.1"/>
    </source>
</evidence>
<keyword evidence="4" id="KW-0378">Hydrolase</keyword>
<evidence type="ECO:0000256" key="8">
    <source>
        <dbReference type="SAM" id="SignalP"/>
    </source>
</evidence>
<comment type="catalytic activity">
    <reaction evidence="1">
        <text>Hydrolysis of (1-&gt;4)-beta-linkages between N-acetylmuramic acid and N-acetyl-D-glucosamine residues in a peptidoglycan and between N-acetyl-D-glucosamine residues in chitodextrins.</text>
        <dbReference type="EC" id="3.2.1.17"/>
    </reaction>
</comment>
<dbReference type="InterPro" id="IPR023346">
    <property type="entry name" value="Lysozyme-like_dom_sf"/>
</dbReference>
<evidence type="ECO:0000256" key="2">
    <source>
        <dbReference type="ARBA" id="ARBA00022529"/>
    </source>
</evidence>
<evidence type="ECO:0000256" key="7">
    <source>
        <dbReference type="SAM" id="Coils"/>
    </source>
</evidence>
<dbReference type="GO" id="GO:0031640">
    <property type="term" value="P:killing of cells of another organism"/>
    <property type="evidence" value="ECO:0007669"/>
    <property type="project" value="UniProtKB-KW"/>
</dbReference>
<accession>A0A6A5T6H4</accession>
<evidence type="ECO:0000256" key="4">
    <source>
        <dbReference type="ARBA" id="ARBA00022801"/>
    </source>
</evidence>
<keyword evidence="6" id="KW-0326">Glycosidase</keyword>
<dbReference type="HAMAP" id="MF_04110">
    <property type="entry name" value="ENDOLYSIN_T4"/>
    <property type="match status" value="1"/>
</dbReference>
<dbReference type="PANTHER" id="PTHR38107">
    <property type="match status" value="1"/>
</dbReference>
<keyword evidence="10" id="KW-1185">Reference proteome</keyword>
<dbReference type="GO" id="GO:0009253">
    <property type="term" value="P:peptidoglycan catabolic process"/>
    <property type="evidence" value="ECO:0007669"/>
    <property type="project" value="InterPro"/>
</dbReference>
<dbReference type="AlphaFoldDB" id="A0A6A5T6H4"/>
<dbReference type="GO" id="GO:0003796">
    <property type="term" value="F:lysozyme activity"/>
    <property type="evidence" value="ECO:0007669"/>
    <property type="project" value="UniProtKB-EC"/>
</dbReference>
<keyword evidence="8" id="KW-0732">Signal</keyword>
<sequence>MYTQFFPLALALISPAISAPLEQRACVGPSINDATIALIKEFEGFVKSPAPDPIGLPTVGYGHLCKTKGCGEVPYSFPLTEETATKLLMNDVKSFQQGVTMATNSGVKLNENEYGALVSFSFNVGNGGFGSSTLLKRLNAGENELKVIEEELPKWNKAGGRSLPGLTRRRNAEIALAKKATSKGALPVGC</sequence>